<protein>
    <submittedName>
        <fullName evidence="6">Glycoside hydrolase family 31 protein</fullName>
    </submittedName>
</protein>
<dbReference type="InterPro" id="IPR051816">
    <property type="entry name" value="Glycosyl_Hydrolase_31"/>
</dbReference>
<evidence type="ECO:0000259" key="3">
    <source>
        <dbReference type="Pfam" id="PF01055"/>
    </source>
</evidence>
<keyword evidence="2 6" id="KW-0378">Hydrolase</keyword>
<dbReference type="InterPro" id="IPR048395">
    <property type="entry name" value="Glyco_hydro_31_C"/>
</dbReference>
<dbReference type="InterPro" id="IPR013780">
    <property type="entry name" value="Glyco_hydro_b"/>
</dbReference>
<comment type="caution">
    <text evidence="6">The sequence shown here is derived from an EMBL/GenBank/DDBJ whole genome shotgun (WGS) entry which is preliminary data.</text>
</comment>
<dbReference type="Gene3D" id="3.20.20.80">
    <property type="entry name" value="Glycosidases"/>
    <property type="match status" value="1"/>
</dbReference>
<dbReference type="Gene3D" id="2.60.40.1180">
    <property type="entry name" value="Golgi alpha-mannosidase II"/>
    <property type="match status" value="1"/>
</dbReference>
<dbReference type="CDD" id="cd14752">
    <property type="entry name" value="GH31_N"/>
    <property type="match status" value="1"/>
</dbReference>
<comment type="similarity">
    <text evidence="1 2">Belongs to the glycosyl hydrolase 31 family.</text>
</comment>
<dbReference type="EMBL" id="DRXE01000074">
    <property type="protein sequence ID" value="HHM67481.1"/>
    <property type="molecule type" value="Genomic_DNA"/>
</dbReference>
<organism evidence="6">
    <name type="scientific">Thermus caliditerrae</name>
    <dbReference type="NCBI Taxonomy" id="1330700"/>
    <lineage>
        <taxon>Bacteria</taxon>
        <taxon>Thermotogati</taxon>
        <taxon>Deinococcota</taxon>
        <taxon>Deinococci</taxon>
        <taxon>Thermales</taxon>
        <taxon>Thermaceae</taxon>
        <taxon>Thermus</taxon>
    </lineage>
</organism>
<feature type="domain" description="Glycoside hydrolase family 31 TIM barrel" evidence="3">
    <location>
        <begin position="243"/>
        <end position="558"/>
    </location>
</feature>
<proteinExistence type="inferred from homology"/>
<dbReference type="Pfam" id="PF21365">
    <property type="entry name" value="Glyco_hydro_31_3rd"/>
    <property type="match status" value="1"/>
</dbReference>
<sequence length="702" mass="78586">MHPDPFSCPEWEPKELWLAQVSPASATGRLGGVPLLLEAYGSRVLRLRLGESEKPDYGFVLAEPTGSLTVEVLGQALCARAGEIGLVLHLEPAELGLYWKERLLLTSTTDGHIRGGRRLPFIARGNGFWVVGLALESGEAVYGLGEKFSALNRRGKLYSSWNEDALGVNAERSYKNVPFLWSPKGWGIYVNSPAPSHHGVGYPQWSHRSYVLFLEDDVLDLFFFVGSPGSILQAYTLLTGRSPKVPKWSYGVWWSRCYYRSQDEALGVAQEIRRRRIPGDVLVLDGRAWLDVKTRCTLEWDASRYPDPKGFVDRLKGLGYRLCLWEYPYVSIYNPLFPQLAAEGYFLKTASGEVYIHHWDPEPFGNLLSPLPPSGILDFTQARVVRWWQELHRGLYDLGIDVMKTDFGEQVPSDSWASNGDSGHRLHNAYALLYNRAVFETSPQKLVFARSGYSGSQRYPVHWGGDPQADWEGLAASIRGGLSWGLSGGAYYAHDIGGFYGTPDAELYVRWAQAGIFFSHVRFHGTSPREPWFFGDPAEKIVRAWLRLRMALIPYLETLAQQAAQTGKPLARALPLAFPSDTLGSAFDTQFLLGDALLVAPVLKPGGIVQVYIPPGCWYDLWTGKTLEGPEVVTVRCGLERIPLFLREGACLPIGRPAERAEEVVPEWILCAGKHRGSSEKLRILRLPEEFRLEEVFPSLLE</sequence>
<dbReference type="PANTHER" id="PTHR43863">
    <property type="entry name" value="HYDROLASE, PUTATIVE (AFU_ORTHOLOGUE AFUA_1G03140)-RELATED"/>
    <property type="match status" value="1"/>
</dbReference>
<feature type="domain" description="Glycoside hydrolase family 31 N-terminal" evidence="4">
    <location>
        <begin position="37"/>
        <end position="197"/>
    </location>
</feature>
<dbReference type="GO" id="GO:0004553">
    <property type="term" value="F:hydrolase activity, hydrolyzing O-glycosyl compounds"/>
    <property type="evidence" value="ECO:0007669"/>
    <property type="project" value="InterPro"/>
</dbReference>
<evidence type="ECO:0000259" key="5">
    <source>
        <dbReference type="Pfam" id="PF21365"/>
    </source>
</evidence>
<dbReference type="SUPFAM" id="SSF74650">
    <property type="entry name" value="Galactose mutarotase-like"/>
    <property type="match status" value="1"/>
</dbReference>
<dbReference type="AlphaFoldDB" id="A0A7C5RDU3"/>
<dbReference type="SUPFAM" id="SSF51011">
    <property type="entry name" value="Glycosyl hydrolase domain"/>
    <property type="match status" value="1"/>
</dbReference>
<dbReference type="InterPro" id="IPR025887">
    <property type="entry name" value="Glyco_hydro_31_N_dom"/>
</dbReference>
<dbReference type="GO" id="GO:0030246">
    <property type="term" value="F:carbohydrate binding"/>
    <property type="evidence" value="ECO:0007669"/>
    <property type="project" value="InterPro"/>
</dbReference>
<name>A0A7C5RDU3_9DEIN</name>
<dbReference type="InterPro" id="IPR011013">
    <property type="entry name" value="Gal_mutarotase_sf_dom"/>
</dbReference>
<dbReference type="SUPFAM" id="SSF51445">
    <property type="entry name" value="(Trans)glycosidases"/>
    <property type="match status" value="1"/>
</dbReference>
<dbReference type="Pfam" id="PF13802">
    <property type="entry name" value="Gal_mutarotas_2"/>
    <property type="match status" value="1"/>
</dbReference>
<evidence type="ECO:0000256" key="1">
    <source>
        <dbReference type="ARBA" id="ARBA00007806"/>
    </source>
</evidence>
<accession>A0A7C5RDU3</accession>
<dbReference type="Gene3D" id="2.60.40.1760">
    <property type="entry name" value="glycosyl hydrolase (family 31)"/>
    <property type="match status" value="1"/>
</dbReference>
<evidence type="ECO:0000313" key="6">
    <source>
        <dbReference type="EMBL" id="HHM67481.1"/>
    </source>
</evidence>
<evidence type="ECO:0000259" key="4">
    <source>
        <dbReference type="Pfam" id="PF13802"/>
    </source>
</evidence>
<keyword evidence="2" id="KW-0326">Glycosidase</keyword>
<dbReference type="PANTHER" id="PTHR43863:SF2">
    <property type="entry name" value="MALTASE-GLUCOAMYLASE"/>
    <property type="match status" value="1"/>
</dbReference>
<dbReference type="InterPro" id="IPR000322">
    <property type="entry name" value="Glyco_hydro_31_TIM"/>
</dbReference>
<dbReference type="InterPro" id="IPR017853">
    <property type="entry name" value="GH"/>
</dbReference>
<evidence type="ECO:0000256" key="2">
    <source>
        <dbReference type="RuleBase" id="RU361185"/>
    </source>
</evidence>
<dbReference type="CDD" id="cd06593">
    <property type="entry name" value="GH31_xylosidase_YicI"/>
    <property type="match status" value="1"/>
</dbReference>
<dbReference type="Pfam" id="PF01055">
    <property type="entry name" value="Glyco_hydro_31_2nd"/>
    <property type="match status" value="1"/>
</dbReference>
<gene>
    <name evidence="6" type="ORF">ENM28_01940</name>
</gene>
<reference evidence="6" key="1">
    <citation type="journal article" date="2020" name="mSystems">
        <title>Genome- and Community-Level Interaction Insights into Carbon Utilization and Element Cycling Functions of Hydrothermarchaeota in Hydrothermal Sediment.</title>
        <authorList>
            <person name="Zhou Z."/>
            <person name="Liu Y."/>
            <person name="Xu W."/>
            <person name="Pan J."/>
            <person name="Luo Z.H."/>
            <person name="Li M."/>
        </authorList>
    </citation>
    <scope>NUCLEOTIDE SEQUENCE [LARGE SCALE GENOMIC DNA]</scope>
    <source>
        <strain evidence="6">SpSt-1071</strain>
    </source>
</reference>
<feature type="domain" description="Glycosyl hydrolase family 31 C-terminal" evidence="5">
    <location>
        <begin position="567"/>
        <end position="651"/>
    </location>
</feature>
<dbReference type="GO" id="GO:0005975">
    <property type="term" value="P:carbohydrate metabolic process"/>
    <property type="evidence" value="ECO:0007669"/>
    <property type="project" value="InterPro"/>
</dbReference>